<dbReference type="InterPro" id="IPR052356">
    <property type="entry name" value="Thiol_S-MT"/>
</dbReference>
<dbReference type="InterPro" id="IPR006760">
    <property type="entry name" value="Endosulphine"/>
</dbReference>
<gene>
    <name evidence="5" type="ORF">CDL15_Pgr024279</name>
</gene>
<evidence type="ECO:0000259" key="4">
    <source>
        <dbReference type="Pfam" id="PF08241"/>
    </source>
</evidence>
<organism evidence="5 6">
    <name type="scientific">Punica granatum</name>
    <name type="common">Pomegranate</name>
    <dbReference type="NCBI Taxonomy" id="22663"/>
    <lineage>
        <taxon>Eukaryota</taxon>
        <taxon>Viridiplantae</taxon>
        <taxon>Streptophyta</taxon>
        <taxon>Embryophyta</taxon>
        <taxon>Tracheophyta</taxon>
        <taxon>Spermatophyta</taxon>
        <taxon>Magnoliopsida</taxon>
        <taxon>eudicotyledons</taxon>
        <taxon>Gunneridae</taxon>
        <taxon>Pentapetalae</taxon>
        <taxon>rosids</taxon>
        <taxon>malvids</taxon>
        <taxon>Myrtales</taxon>
        <taxon>Lythraceae</taxon>
        <taxon>Punica</taxon>
    </lineage>
</organism>
<dbReference type="CDD" id="cd02440">
    <property type="entry name" value="AdoMet_MTases"/>
    <property type="match status" value="1"/>
</dbReference>
<feature type="region of interest" description="Disordered" evidence="3">
    <location>
        <begin position="35"/>
        <end position="56"/>
    </location>
</feature>
<reference evidence="6" key="1">
    <citation type="journal article" date="2017" name="Plant J.">
        <title>The pomegranate (Punica granatum L.) genome and the genomics of punicalagin biosynthesis.</title>
        <authorList>
            <person name="Qin G."/>
            <person name="Xu C."/>
            <person name="Ming R."/>
            <person name="Tang H."/>
            <person name="Guyot R."/>
            <person name="Kramer E.M."/>
            <person name="Hu Y."/>
            <person name="Yi X."/>
            <person name="Qi Y."/>
            <person name="Xu X."/>
            <person name="Gao Z."/>
            <person name="Pan H."/>
            <person name="Jian J."/>
            <person name="Tian Y."/>
            <person name="Yue Z."/>
            <person name="Xu Y."/>
        </authorList>
    </citation>
    <scope>NUCLEOTIDE SEQUENCE [LARGE SCALE GENOMIC DNA]</scope>
    <source>
        <strain evidence="6">cv. Dabenzi</strain>
    </source>
</reference>
<dbReference type="SUPFAM" id="SSF53335">
    <property type="entry name" value="S-adenosyl-L-methionine-dependent methyltransferases"/>
    <property type="match status" value="1"/>
</dbReference>
<dbReference type="Pfam" id="PF04667">
    <property type="entry name" value="Endosulfine"/>
    <property type="match status" value="1"/>
</dbReference>
<dbReference type="GO" id="GO:0008757">
    <property type="term" value="F:S-adenosylmethionine-dependent methyltransferase activity"/>
    <property type="evidence" value="ECO:0007669"/>
    <property type="project" value="InterPro"/>
</dbReference>
<dbReference type="Proteomes" id="UP000197138">
    <property type="component" value="Unassembled WGS sequence"/>
</dbReference>
<sequence>MALLMSSTAAAEVVKDQELKDNSLEDNKTNVCTDVKDLKEEDIGNDGNPMPSPQQEEEIIKKKYGGLLTKKPPLISKDHERAFFDSADWALGKGAGKPKGPLEALRPKLQPTPHQQVRRSAYAPSDDHGGLCCCCGRRHFIESAAAASAAALCPVHSSNAASDLSSDYKAILNRVHPPRPNWYEEFYAQVMDMTMQSYEAEIAGYKSQLFDELKGEAKEVVEIGVGTGPNFRYYVGNNSVRVIGVDPNRAMEKYAQAAAEGAGLLPEKFQFLQAVGEAIPVRDASVDAVIGTLVLCSVGDVDQTLKEVKRVLKPGGLYLFVEHVAAEEGTFLRLLQNVLDPLQQAVSDGCHLTRFTGKNISHAGFSDLRLSTAFLTNAPLINSHVYGIASK</sequence>
<dbReference type="PANTHER" id="PTHR45036">
    <property type="entry name" value="METHYLTRANSFERASE LIKE 7B"/>
    <property type="match status" value="1"/>
</dbReference>
<protein>
    <recommendedName>
        <fullName evidence="4">Methyltransferase type 11 domain-containing protein</fullName>
    </recommendedName>
</protein>
<evidence type="ECO:0000313" key="6">
    <source>
        <dbReference type="Proteomes" id="UP000197138"/>
    </source>
</evidence>
<dbReference type="Pfam" id="PF08241">
    <property type="entry name" value="Methyltransf_11"/>
    <property type="match status" value="1"/>
</dbReference>
<proteinExistence type="inferred from homology"/>
<comment type="caution">
    <text evidence="5">The sequence shown here is derived from an EMBL/GenBank/DDBJ whole genome shotgun (WGS) entry which is preliminary data.</text>
</comment>
<dbReference type="PANTHER" id="PTHR45036:SF1">
    <property type="entry name" value="METHYLTRANSFERASE LIKE 7A"/>
    <property type="match status" value="1"/>
</dbReference>
<dbReference type="AlphaFoldDB" id="A0A218XYG0"/>
<accession>A0A218XYG0</accession>
<evidence type="ECO:0000256" key="1">
    <source>
        <dbReference type="ARBA" id="ARBA00010520"/>
    </source>
</evidence>
<evidence type="ECO:0000256" key="3">
    <source>
        <dbReference type="SAM" id="MobiDB-lite"/>
    </source>
</evidence>
<name>A0A218XYG0_PUNGR</name>
<feature type="domain" description="Methyltransferase type 11" evidence="4">
    <location>
        <begin position="221"/>
        <end position="320"/>
    </location>
</feature>
<dbReference type="EMBL" id="MTKT01000666">
    <property type="protein sequence ID" value="OWM89531.1"/>
    <property type="molecule type" value="Genomic_DNA"/>
</dbReference>
<dbReference type="InterPro" id="IPR013216">
    <property type="entry name" value="Methyltransf_11"/>
</dbReference>
<dbReference type="InterPro" id="IPR029063">
    <property type="entry name" value="SAM-dependent_MTases_sf"/>
</dbReference>
<evidence type="ECO:0000313" key="5">
    <source>
        <dbReference type="EMBL" id="OWM89531.1"/>
    </source>
</evidence>
<comment type="similarity">
    <text evidence="1 2">Belongs to the endosulfine family.</text>
</comment>
<evidence type="ECO:0000256" key="2">
    <source>
        <dbReference type="RuleBase" id="RU363120"/>
    </source>
</evidence>
<dbReference type="Gene3D" id="3.40.50.150">
    <property type="entry name" value="Vaccinia Virus protein VP39"/>
    <property type="match status" value="1"/>
</dbReference>